<dbReference type="Proteomes" id="UP000650524">
    <property type="component" value="Unassembled WGS sequence"/>
</dbReference>
<dbReference type="AlphaFoldDB" id="A0A8J6N3D3"/>
<proteinExistence type="predicted"/>
<organism evidence="2 3">
    <name type="scientific">Candidatus Desulfacyla euxinica</name>
    <dbReference type="NCBI Taxonomy" id="2841693"/>
    <lineage>
        <taxon>Bacteria</taxon>
        <taxon>Deltaproteobacteria</taxon>
        <taxon>Candidatus Desulfacyla</taxon>
    </lineage>
</organism>
<accession>A0A8J6N3D3</accession>
<keyword evidence="1" id="KW-0175">Coiled coil</keyword>
<dbReference type="EMBL" id="JACNJD010000318">
    <property type="protein sequence ID" value="MBC8178829.1"/>
    <property type="molecule type" value="Genomic_DNA"/>
</dbReference>
<gene>
    <name evidence="2" type="ORF">H8E19_15605</name>
</gene>
<evidence type="ECO:0000313" key="2">
    <source>
        <dbReference type="EMBL" id="MBC8178829.1"/>
    </source>
</evidence>
<protein>
    <submittedName>
        <fullName evidence="2">Uncharacterized protein</fullName>
    </submittedName>
</protein>
<comment type="caution">
    <text evidence="2">The sequence shown here is derived from an EMBL/GenBank/DDBJ whole genome shotgun (WGS) entry which is preliminary data.</text>
</comment>
<reference evidence="2 3" key="1">
    <citation type="submission" date="2020-08" db="EMBL/GenBank/DDBJ databases">
        <title>Bridging the membrane lipid divide: bacteria of the FCB group superphylum have the potential to synthesize archaeal ether lipids.</title>
        <authorList>
            <person name="Villanueva L."/>
            <person name="Von Meijenfeldt F.A.B."/>
            <person name="Westbye A.B."/>
            <person name="Yadav S."/>
            <person name="Hopmans E.C."/>
            <person name="Dutilh B.E."/>
            <person name="Sinninghe Damste J.S."/>
        </authorList>
    </citation>
    <scope>NUCLEOTIDE SEQUENCE [LARGE SCALE GENOMIC DNA]</scope>
    <source>
        <strain evidence="2">NIOZ-UU27</strain>
    </source>
</reference>
<evidence type="ECO:0000313" key="3">
    <source>
        <dbReference type="Proteomes" id="UP000650524"/>
    </source>
</evidence>
<feature type="coiled-coil region" evidence="1">
    <location>
        <begin position="250"/>
        <end position="277"/>
    </location>
</feature>
<evidence type="ECO:0000256" key="1">
    <source>
        <dbReference type="SAM" id="Coils"/>
    </source>
</evidence>
<sequence>METELIRLVKEKGPLTGAEILKAMDNDLLLLWRSCKLSKHLAIRTIGRRYLRLDRRIEGFARLSPSILREFLTYSIIGLAEDPEALFQRANEINSHIEQITKAKSELAYTILSAVVDRFGNSDLIGRQACIIIAGDIVYNMAHDVPRPERSTGKLIKGSDMDIVVVVDDLFPKRLIERLDEIIYREKQDILMTPHLREEIDYIVKDMNRVREQMKFETFKHMVACKILQEGTLLYGSEDLFSTIKGMLRKQGITEKLNDLENRARHFRKDAERHLLKEHTDKIGEEYQHLFYPTEESEEFE</sequence>
<name>A0A8J6N3D3_9DELT</name>